<dbReference type="AlphaFoldDB" id="X1VEX6"/>
<proteinExistence type="predicted"/>
<name>X1VEX6_9ZZZZ</name>
<evidence type="ECO:0000313" key="1">
    <source>
        <dbReference type="EMBL" id="GAJ12816.1"/>
    </source>
</evidence>
<accession>X1VEX6</accession>
<sequence>CNYDYSGIFVVDRFATCNGVAKIEVSGIDEAGNKATAFGEFIIAGGYDNPLGLISEKVVNYPNPFHAGREDTTIQYYLNKPATLTDKVINCILKKNSM</sequence>
<organism evidence="1">
    <name type="scientific">marine sediment metagenome</name>
    <dbReference type="NCBI Taxonomy" id="412755"/>
    <lineage>
        <taxon>unclassified sequences</taxon>
        <taxon>metagenomes</taxon>
        <taxon>ecological metagenomes</taxon>
    </lineage>
</organism>
<feature type="non-terminal residue" evidence="1">
    <location>
        <position position="1"/>
    </location>
</feature>
<reference evidence="1" key="1">
    <citation type="journal article" date="2014" name="Front. Microbiol.">
        <title>High frequency of phylogenetically diverse reductive dehalogenase-homologous genes in deep subseafloor sedimentary metagenomes.</title>
        <authorList>
            <person name="Kawai M."/>
            <person name="Futagami T."/>
            <person name="Toyoda A."/>
            <person name="Takaki Y."/>
            <person name="Nishi S."/>
            <person name="Hori S."/>
            <person name="Arai W."/>
            <person name="Tsubouchi T."/>
            <person name="Morono Y."/>
            <person name="Uchiyama I."/>
            <person name="Ito T."/>
            <person name="Fujiyama A."/>
            <person name="Inagaki F."/>
            <person name="Takami H."/>
        </authorList>
    </citation>
    <scope>NUCLEOTIDE SEQUENCE</scope>
    <source>
        <strain evidence="1">Expedition CK06-06</strain>
    </source>
</reference>
<gene>
    <name evidence="1" type="ORF">S12H4_42237</name>
</gene>
<dbReference type="EMBL" id="BARW01025822">
    <property type="protein sequence ID" value="GAJ12816.1"/>
    <property type="molecule type" value="Genomic_DNA"/>
</dbReference>
<comment type="caution">
    <text evidence="1">The sequence shown here is derived from an EMBL/GenBank/DDBJ whole genome shotgun (WGS) entry which is preliminary data.</text>
</comment>
<protein>
    <submittedName>
        <fullName evidence="1">Uncharacterized protein</fullName>
    </submittedName>
</protein>